<dbReference type="SMART" id="SM00459">
    <property type="entry name" value="Sorb"/>
    <property type="match status" value="1"/>
</dbReference>
<evidence type="ECO:0000256" key="1">
    <source>
        <dbReference type="ARBA" id="ARBA00004282"/>
    </source>
</evidence>
<sequence>MLDFQTFFYSKESPGNIWKASLARRLTPEVAGGDRSISDTYPVSSVVSSPPMDPTTTQTNKEPNETMSNSMSTNMDDSIVIHKHESPDSSPDRHEDMSQWYRKMFKQMHKKGDEEQPKTTEEFERFETGNELKLVTQCWPVPSDLKKSGKLVVATKAKYKPKNTASQVF</sequence>
<comment type="caution">
    <text evidence="5">The sequence shown here is derived from an EMBL/GenBank/DDBJ whole genome shotgun (WGS) entry which is preliminary data.</text>
</comment>
<dbReference type="AlphaFoldDB" id="A0A2G5TYE8"/>
<proteinExistence type="predicted"/>
<accession>A0A2G5TYE8</accession>
<dbReference type="Proteomes" id="UP000230233">
    <property type="component" value="Chromosome IV"/>
</dbReference>
<evidence type="ECO:0000259" key="4">
    <source>
        <dbReference type="SMART" id="SM00459"/>
    </source>
</evidence>
<gene>
    <name evidence="5" type="primary">Cnig_chr_IV.g12708</name>
    <name evidence="5" type="ORF">B9Z55_012708</name>
</gene>
<evidence type="ECO:0000313" key="5">
    <source>
        <dbReference type="EMBL" id="PIC32340.1"/>
    </source>
</evidence>
<evidence type="ECO:0000256" key="3">
    <source>
        <dbReference type="SAM" id="MobiDB-lite"/>
    </source>
</evidence>
<feature type="region of interest" description="Disordered" evidence="3">
    <location>
        <begin position="29"/>
        <end position="72"/>
    </location>
</feature>
<organism evidence="5 6">
    <name type="scientific">Caenorhabditis nigoni</name>
    <dbReference type="NCBI Taxonomy" id="1611254"/>
    <lineage>
        <taxon>Eukaryota</taxon>
        <taxon>Metazoa</taxon>
        <taxon>Ecdysozoa</taxon>
        <taxon>Nematoda</taxon>
        <taxon>Chromadorea</taxon>
        <taxon>Rhabditida</taxon>
        <taxon>Rhabditina</taxon>
        <taxon>Rhabditomorpha</taxon>
        <taxon>Rhabditoidea</taxon>
        <taxon>Rhabditidae</taxon>
        <taxon>Peloderinae</taxon>
        <taxon>Caenorhabditis</taxon>
    </lineage>
</organism>
<dbReference type="InterPro" id="IPR003127">
    <property type="entry name" value="SoHo_dom"/>
</dbReference>
<protein>
    <recommendedName>
        <fullName evidence="4">SoHo domain-containing protein</fullName>
    </recommendedName>
</protein>
<keyword evidence="6" id="KW-1185">Reference proteome</keyword>
<evidence type="ECO:0000313" key="6">
    <source>
        <dbReference type="Proteomes" id="UP000230233"/>
    </source>
</evidence>
<feature type="domain" description="SoHo" evidence="4">
    <location>
        <begin position="72"/>
        <end position="118"/>
    </location>
</feature>
<reference evidence="6" key="1">
    <citation type="submission" date="2017-10" db="EMBL/GenBank/DDBJ databases">
        <title>Rapid genome shrinkage in a self-fertile nematode reveals novel sperm competition proteins.</title>
        <authorList>
            <person name="Yin D."/>
            <person name="Schwarz E.M."/>
            <person name="Thomas C.G."/>
            <person name="Felde R.L."/>
            <person name="Korf I.F."/>
            <person name="Cutter A.D."/>
            <person name="Schartner C.M."/>
            <person name="Ralston E.J."/>
            <person name="Meyer B.J."/>
            <person name="Haag E.S."/>
        </authorList>
    </citation>
    <scope>NUCLEOTIDE SEQUENCE [LARGE SCALE GENOMIC DNA]</scope>
    <source>
        <strain evidence="6">JU1422</strain>
    </source>
</reference>
<dbReference type="OrthoDB" id="5868838at2759"/>
<comment type="subcellular location">
    <subcellularLocation>
        <location evidence="1">Cell junction</location>
    </subcellularLocation>
</comment>
<dbReference type="GO" id="GO:0070161">
    <property type="term" value="C:anchoring junction"/>
    <property type="evidence" value="ECO:0007669"/>
    <property type="project" value="UniProtKB-SubCell"/>
</dbReference>
<evidence type="ECO:0000256" key="2">
    <source>
        <dbReference type="ARBA" id="ARBA00022949"/>
    </source>
</evidence>
<name>A0A2G5TYE8_9PELO</name>
<dbReference type="EMBL" id="PDUG01000004">
    <property type="protein sequence ID" value="PIC32340.1"/>
    <property type="molecule type" value="Genomic_DNA"/>
</dbReference>
<keyword evidence="2" id="KW-0965">Cell junction</keyword>